<evidence type="ECO:0000256" key="3">
    <source>
        <dbReference type="ARBA" id="ARBA00022723"/>
    </source>
</evidence>
<dbReference type="SUPFAM" id="SSF55486">
    <property type="entry name" value="Metalloproteases ('zincins'), catalytic domain"/>
    <property type="match status" value="1"/>
</dbReference>
<evidence type="ECO:0000256" key="8">
    <source>
        <dbReference type="PIRSR" id="PIRSR601577-1"/>
    </source>
</evidence>
<keyword evidence="3 9" id="KW-0479">Metal-binding</keyword>
<gene>
    <name evidence="11" type="primary">RvY_01172-1</name>
    <name evidence="11" type="synonym">RvY_01172.1</name>
    <name evidence="11" type="ORF">RvY_01172</name>
</gene>
<evidence type="ECO:0000256" key="6">
    <source>
        <dbReference type="ARBA" id="ARBA00023049"/>
    </source>
</evidence>
<feature type="binding site" evidence="9">
    <location>
        <position position="271"/>
    </location>
    <ligand>
        <name>Zn(2+)</name>
        <dbReference type="ChEBI" id="CHEBI:29105"/>
        <note>catalytic</note>
    </ligand>
</feature>
<evidence type="ECO:0000256" key="10">
    <source>
        <dbReference type="RuleBase" id="RU366077"/>
    </source>
</evidence>
<organism evidence="11 12">
    <name type="scientific">Ramazzottius varieornatus</name>
    <name type="common">Water bear</name>
    <name type="synonym">Tardigrade</name>
    <dbReference type="NCBI Taxonomy" id="947166"/>
    <lineage>
        <taxon>Eukaryota</taxon>
        <taxon>Metazoa</taxon>
        <taxon>Ecdysozoa</taxon>
        <taxon>Tardigrada</taxon>
        <taxon>Eutardigrada</taxon>
        <taxon>Parachela</taxon>
        <taxon>Hypsibioidea</taxon>
        <taxon>Ramazzottiidae</taxon>
        <taxon>Ramazzottius</taxon>
    </lineage>
</organism>
<dbReference type="PANTHER" id="PTHR10942:SF0">
    <property type="entry name" value="LEISHMANOLYSIN-LIKE PEPTIDASE"/>
    <property type="match status" value="1"/>
</dbReference>
<comment type="cofactor">
    <cofactor evidence="9 10">
        <name>Zn(2+)</name>
        <dbReference type="ChEBI" id="CHEBI:29105"/>
    </cofactor>
    <text evidence="9 10">Binds 1 zinc ion per subunit.</text>
</comment>
<dbReference type="InterPro" id="IPR001577">
    <property type="entry name" value="Peptidase_M8"/>
</dbReference>
<evidence type="ECO:0000256" key="2">
    <source>
        <dbReference type="ARBA" id="ARBA00022670"/>
    </source>
</evidence>
<dbReference type="AlphaFoldDB" id="A0A1D1UIY6"/>
<comment type="caution">
    <text evidence="11">The sequence shown here is derived from an EMBL/GenBank/DDBJ whole genome shotgun (WGS) entry which is preliminary data.</text>
</comment>
<feature type="active site" evidence="8">
    <location>
        <position position="268"/>
    </location>
</feature>
<proteinExistence type="inferred from homology"/>
<keyword evidence="12" id="KW-1185">Reference proteome</keyword>
<dbReference type="GO" id="GO:0046872">
    <property type="term" value="F:metal ion binding"/>
    <property type="evidence" value="ECO:0007669"/>
    <property type="project" value="UniProtKB-KW"/>
</dbReference>
<evidence type="ECO:0000256" key="4">
    <source>
        <dbReference type="ARBA" id="ARBA00022801"/>
    </source>
</evidence>
<dbReference type="Gene3D" id="3.10.170.20">
    <property type="match status" value="1"/>
</dbReference>
<evidence type="ECO:0000256" key="7">
    <source>
        <dbReference type="ARBA" id="ARBA00039717"/>
    </source>
</evidence>
<dbReference type="EMBL" id="BDGG01000001">
    <property type="protein sequence ID" value="GAU88480.1"/>
    <property type="molecule type" value="Genomic_DNA"/>
</dbReference>
<dbReference type="Proteomes" id="UP000186922">
    <property type="component" value="Unassembled WGS sequence"/>
</dbReference>
<feature type="binding site" evidence="9">
    <location>
        <position position="267"/>
    </location>
    <ligand>
        <name>Zn(2+)</name>
        <dbReference type="ChEBI" id="CHEBI:29105"/>
        <note>catalytic</note>
    </ligand>
</feature>
<feature type="signal peptide" evidence="10">
    <location>
        <begin position="1"/>
        <end position="27"/>
    </location>
</feature>
<keyword evidence="5 9" id="KW-0862">Zinc</keyword>
<dbReference type="FunFam" id="3.90.132.10:FF:000001">
    <property type="entry name" value="leishmanolysin-like peptidase isoform X2"/>
    <property type="match status" value="1"/>
</dbReference>
<dbReference type="GO" id="GO:0004222">
    <property type="term" value="F:metalloendopeptidase activity"/>
    <property type="evidence" value="ECO:0007669"/>
    <property type="project" value="UniProtKB-UniRule"/>
</dbReference>
<dbReference type="Gene3D" id="2.30.34.10">
    <property type="entry name" value="Leishmanolysin domain 4"/>
    <property type="match status" value="1"/>
</dbReference>
<dbReference type="EC" id="3.4.24.-" evidence="10"/>
<evidence type="ECO:0000313" key="12">
    <source>
        <dbReference type="Proteomes" id="UP000186922"/>
    </source>
</evidence>
<comment type="similarity">
    <text evidence="1 10">Belongs to the peptidase M8 family.</text>
</comment>
<feature type="binding site" evidence="9">
    <location>
        <position position="374"/>
    </location>
    <ligand>
        <name>Zn(2+)</name>
        <dbReference type="ChEBI" id="CHEBI:29105"/>
        <note>catalytic</note>
    </ligand>
</feature>
<dbReference type="Pfam" id="PF01457">
    <property type="entry name" value="Peptidase_M8"/>
    <property type="match status" value="1"/>
</dbReference>
<dbReference type="OrthoDB" id="527990at2759"/>
<keyword evidence="2 10" id="KW-0645">Protease</keyword>
<evidence type="ECO:0000313" key="11">
    <source>
        <dbReference type="EMBL" id="GAU88480.1"/>
    </source>
</evidence>
<evidence type="ECO:0000256" key="5">
    <source>
        <dbReference type="ARBA" id="ARBA00022833"/>
    </source>
</evidence>
<dbReference type="PANTHER" id="PTHR10942">
    <property type="entry name" value="LEISHMANOLYSIN-LIKE PEPTIDASE"/>
    <property type="match status" value="1"/>
</dbReference>
<protein>
    <recommendedName>
        <fullName evidence="7 10">Leishmanolysin-like peptidase</fullName>
        <ecNumber evidence="10">3.4.24.-</ecNumber>
    </recommendedName>
</protein>
<accession>A0A1D1UIY6</accession>
<reference evidence="11 12" key="1">
    <citation type="journal article" date="2016" name="Nat. Commun.">
        <title>Extremotolerant tardigrade genome and improved radiotolerance of human cultured cells by tardigrade-unique protein.</title>
        <authorList>
            <person name="Hashimoto T."/>
            <person name="Horikawa D.D."/>
            <person name="Saito Y."/>
            <person name="Kuwahara H."/>
            <person name="Kozuka-Hata H."/>
            <person name="Shin-I T."/>
            <person name="Minakuchi Y."/>
            <person name="Ohishi K."/>
            <person name="Motoyama A."/>
            <person name="Aizu T."/>
            <person name="Enomoto A."/>
            <person name="Kondo K."/>
            <person name="Tanaka S."/>
            <person name="Hara Y."/>
            <person name="Koshikawa S."/>
            <person name="Sagara H."/>
            <person name="Miura T."/>
            <person name="Yokobori S."/>
            <person name="Miyagawa K."/>
            <person name="Suzuki Y."/>
            <person name="Kubo T."/>
            <person name="Oyama M."/>
            <person name="Kohara Y."/>
            <person name="Fujiyama A."/>
            <person name="Arakawa K."/>
            <person name="Katayama T."/>
            <person name="Toyoda A."/>
            <person name="Kunieda T."/>
        </authorList>
    </citation>
    <scope>NUCLEOTIDE SEQUENCE [LARGE SCALE GENOMIC DNA]</scope>
    <source>
        <strain evidence="11 12">YOKOZUNA-1</strain>
    </source>
</reference>
<keyword evidence="4 10" id="KW-0378">Hydrolase</keyword>
<name>A0A1D1UIY6_RAMVA</name>
<dbReference type="Gene3D" id="3.90.132.10">
    <property type="entry name" value="Leishmanolysin , domain 2"/>
    <property type="match status" value="1"/>
</dbReference>
<evidence type="ECO:0000256" key="9">
    <source>
        <dbReference type="PIRSR" id="PIRSR601577-2"/>
    </source>
</evidence>
<feature type="chain" id="PRO_5023973845" description="Leishmanolysin-like peptidase" evidence="10">
    <location>
        <begin position="28"/>
        <end position="710"/>
    </location>
</feature>
<dbReference type="GO" id="GO:0005737">
    <property type="term" value="C:cytoplasm"/>
    <property type="evidence" value="ECO:0007669"/>
    <property type="project" value="TreeGrafter"/>
</dbReference>
<dbReference type="Gene3D" id="2.10.55.10">
    <property type="entry name" value="Leishmanolysin domain 3"/>
    <property type="match status" value="1"/>
</dbReference>
<dbReference type="GO" id="GO:0006508">
    <property type="term" value="P:proteolysis"/>
    <property type="evidence" value="ECO:0007669"/>
    <property type="project" value="UniProtKB-KW"/>
</dbReference>
<evidence type="ECO:0000256" key="1">
    <source>
        <dbReference type="ARBA" id="ARBA00005860"/>
    </source>
</evidence>
<sequence length="710" mass="79784">MHQLDVFQHATPIWLFGWLTLLSSSSSREITRCSHIPPTRSQVLPPVSLESEHTVRKRSVDSEWNNLRISIFYDDPSLQALSAKRQSLIKDIILPRAVKFWSDTLKVIQSQEPIRLHRKCQSNAAGEYKVHYPDPSHPEIFYCDKGCDAISYCGDVPIPDQHLLQCLYLLESTRRISFLGIDLRLAPAVKQVSGPPDGPGVANTDFILYVSTLETERCNVSKTVAYAAHCQQEMTFDRPIAGHVNLCPRSLSDNPSDIESILSTVKHEILHALGFSVALFAFFRDPATMKPRTPRDKYGRPSWNSETNTYQWSPDTIKQVVRSGWEVRGGTVNRPMQMFVTPRVTEEARKQFACDTLEGAELENQGGDGTALTHWEKRIFENEAMTGVHTQDPVYSNVTLALLEDSGWYRPDYRAANVLMFGHRLGCDFAQKSCKHWLDQARGSKKSPSPYCDKPKNTAINKMVKTECNVDSSSLSICNLSPFPQPLPKEYQNFDSIAGVPDDRVAYYGGSVDLADYCPYMQEFSWKSPTGIVRGSKCTEPENQPDAAMNFALEKYSSQSRCFYQNKAWSERTCQYTRTWQHWGSGCYQYRCANGRLELQVENRTFTCYAAGQTLTLQILGNEWLHSGTVVCPSCSDVCEGNGDGFECLPDSSLAEEQLEKTTWDDMSCSGRRSSSASVILFFASLIVCFSLTKSVSSNRGTVAVVIRVG</sequence>
<keyword evidence="6 9" id="KW-0482">Metalloprotease</keyword>
<dbReference type="GO" id="GO:0007155">
    <property type="term" value="P:cell adhesion"/>
    <property type="evidence" value="ECO:0007669"/>
    <property type="project" value="InterPro"/>
</dbReference>
<keyword evidence="10" id="KW-0732">Signal</keyword>
<dbReference type="GO" id="GO:0016020">
    <property type="term" value="C:membrane"/>
    <property type="evidence" value="ECO:0007669"/>
    <property type="project" value="InterPro"/>
</dbReference>
<dbReference type="STRING" id="947166.A0A1D1UIY6"/>